<dbReference type="GO" id="GO:0005524">
    <property type="term" value="F:ATP binding"/>
    <property type="evidence" value="ECO:0007669"/>
    <property type="project" value="UniProtKB-KW"/>
</dbReference>
<feature type="compositionally biased region" description="Gly residues" evidence="9">
    <location>
        <begin position="7"/>
        <end position="27"/>
    </location>
</feature>
<feature type="region of interest" description="Disordered" evidence="9">
    <location>
        <begin position="1"/>
        <end position="31"/>
    </location>
</feature>
<evidence type="ECO:0000256" key="10">
    <source>
        <dbReference type="SAM" id="Phobius"/>
    </source>
</evidence>
<dbReference type="GO" id="GO:0000155">
    <property type="term" value="F:phosphorelay sensor kinase activity"/>
    <property type="evidence" value="ECO:0007669"/>
    <property type="project" value="InterPro"/>
</dbReference>
<reference evidence="13" key="1">
    <citation type="journal article" date="2014" name="Int. J. Syst. Evol. Microbiol.">
        <title>Complete genome sequence of Corynebacterium casei LMG S-19264T (=DSM 44701T), isolated from a smear-ripened cheese.</title>
        <authorList>
            <consortium name="US DOE Joint Genome Institute (JGI-PGF)"/>
            <person name="Walter F."/>
            <person name="Albersmeier A."/>
            <person name="Kalinowski J."/>
            <person name="Ruckert C."/>
        </authorList>
    </citation>
    <scope>NUCLEOTIDE SEQUENCE</scope>
    <source>
        <strain evidence="13">CGMCC 4.7272</strain>
    </source>
</reference>
<dbReference type="InterPro" id="IPR025828">
    <property type="entry name" value="Put_sensor_dom"/>
</dbReference>
<evidence type="ECO:0000256" key="1">
    <source>
        <dbReference type="ARBA" id="ARBA00000085"/>
    </source>
</evidence>
<dbReference type="SUPFAM" id="SSF55874">
    <property type="entry name" value="ATPase domain of HSP90 chaperone/DNA topoisomerase II/histidine kinase"/>
    <property type="match status" value="1"/>
</dbReference>
<feature type="transmembrane region" description="Helical" evidence="10">
    <location>
        <begin position="207"/>
        <end position="225"/>
    </location>
</feature>
<keyword evidence="3" id="KW-0597">Phosphoprotein</keyword>
<comment type="caution">
    <text evidence="13">The sequence shown here is derived from an EMBL/GenBank/DDBJ whole genome shotgun (WGS) entry which is preliminary data.</text>
</comment>
<dbReference type="GO" id="GO:0046983">
    <property type="term" value="F:protein dimerization activity"/>
    <property type="evidence" value="ECO:0007669"/>
    <property type="project" value="InterPro"/>
</dbReference>
<evidence type="ECO:0000256" key="8">
    <source>
        <dbReference type="ARBA" id="ARBA00023012"/>
    </source>
</evidence>
<dbReference type="Proteomes" id="UP000625682">
    <property type="component" value="Unassembled WGS sequence"/>
</dbReference>
<evidence type="ECO:0000259" key="11">
    <source>
        <dbReference type="Pfam" id="PF07730"/>
    </source>
</evidence>
<evidence type="ECO:0000256" key="2">
    <source>
        <dbReference type="ARBA" id="ARBA00012438"/>
    </source>
</evidence>
<evidence type="ECO:0000256" key="6">
    <source>
        <dbReference type="ARBA" id="ARBA00022777"/>
    </source>
</evidence>
<dbReference type="EC" id="2.7.13.3" evidence="2"/>
<feature type="transmembrane region" description="Helical" evidence="10">
    <location>
        <begin position="78"/>
        <end position="100"/>
    </location>
</feature>
<dbReference type="RefSeq" id="WP_189147739.1">
    <property type="nucleotide sequence ID" value="NZ_BAABER010000009.1"/>
</dbReference>
<keyword evidence="14" id="KW-1185">Reference proteome</keyword>
<feature type="domain" description="Signal transduction histidine kinase subgroup 3 dimerisation and phosphoacceptor" evidence="11">
    <location>
        <begin position="268"/>
        <end position="333"/>
    </location>
</feature>
<keyword evidence="10" id="KW-0812">Transmembrane</keyword>
<dbReference type="Pfam" id="PF13796">
    <property type="entry name" value="Sensor"/>
    <property type="match status" value="1"/>
</dbReference>
<feature type="domain" description="Putative sensor" evidence="12">
    <location>
        <begin position="52"/>
        <end position="240"/>
    </location>
</feature>
<dbReference type="Pfam" id="PF07730">
    <property type="entry name" value="HisKA_3"/>
    <property type="match status" value="1"/>
</dbReference>
<dbReference type="InterPro" id="IPR011712">
    <property type="entry name" value="Sig_transdc_His_kin_sub3_dim/P"/>
</dbReference>
<accession>A0A917NUR9</accession>
<protein>
    <recommendedName>
        <fullName evidence="2">histidine kinase</fullName>
        <ecNumber evidence="2">2.7.13.3</ecNumber>
    </recommendedName>
</protein>
<evidence type="ECO:0000313" key="14">
    <source>
        <dbReference type="Proteomes" id="UP000625682"/>
    </source>
</evidence>
<dbReference type="InterPro" id="IPR050482">
    <property type="entry name" value="Sensor_HK_TwoCompSys"/>
</dbReference>
<dbReference type="InterPro" id="IPR036890">
    <property type="entry name" value="HATPase_C_sf"/>
</dbReference>
<evidence type="ECO:0000256" key="4">
    <source>
        <dbReference type="ARBA" id="ARBA00022679"/>
    </source>
</evidence>
<feature type="transmembrane region" description="Helical" evidence="10">
    <location>
        <begin position="50"/>
        <end position="72"/>
    </location>
</feature>
<reference evidence="13" key="2">
    <citation type="submission" date="2020-09" db="EMBL/GenBank/DDBJ databases">
        <authorList>
            <person name="Sun Q."/>
            <person name="Zhou Y."/>
        </authorList>
    </citation>
    <scope>NUCLEOTIDE SEQUENCE</scope>
    <source>
        <strain evidence="13">CGMCC 4.7272</strain>
    </source>
</reference>
<keyword evidence="5" id="KW-0547">Nucleotide-binding</keyword>
<evidence type="ECO:0000259" key="12">
    <source>
        <dbReference type="Pfam" id="PF13796"/>
    </source>
</evidence>
<name>A0A917NUR9_9ACTN</name>
<comment type="catalytic activity">
    <reaction evidence="1">
        <text>ATP + protein L-histidine = ADP + protein N-phospho-L-histidine.</text>
        <dbReference type="EC" id="2.7.13.3"/>
    </reaction>
</comment>
<dbReference type="EMBL" id="BMMU01000008">
    <property type="protein sequence ID" value="GGJ30501.1"/>
    <property type="molecule type" value="Genomic_DNA"/>
</dbReference>
<keyword evidence="7" id="KW-0067">ATP-binding</keyword>
<proteinExistence type="predicted"/>
<keyword evidence="4" id="KW-0808">Transferase</keyword>
<dbReference type="Gene3D" id="3.30.565.10">
    <property type="entry name" value="Histidine kinase-like ATPase, C-terminal domain"/>
    <property type="match status" value="1"/>
</dbReference>
<evidence type="ECO:0000256" key="7">
    <source>
        <dbReference type="ARBA" id="ARBA00022840"/>
    </source>
</evidence>
<sequence>MAMEYGQGYGQRGGPGAGFHGTAGGGAGERRPRLPAALRAPVEARSWREFGYVLLSLPVSVLVFTYAVTLAFTGSLLLITFLGIPVLAVCLAGCRGFGVLERKMARGLLGLDVAEPEPARGRKPGAAAWMGAVLKSGTSWRHLLYSVLHLPWAMFSFVVSVIFWVYGWALLTYPVWFWLFPMYGGQDGLQLYGDETHSVYLDNPFEITMTALVGLLFTMATPWIVRALTLVDRVMVKGLLGPTRLATRVVELESDRGVVVDTAAADLRRIERDLHDGAQARLVALAMDLGLAKEKLTEDPQAAARMVDEAHGEVKTALQELRDLARGIHPAVLTDRGLDAALSAVASRCVVPVRVEVDLVERPAAAIEGIAYFTVSELLQNISKHARATEASVDVWRVENRLMLQVVDDGVGGADASGGSGLAGLAGRLDAVDGILVVDSPVGGPTRVTAELPWRG</sequence>
<feature type="transmembrane region" description="Helical" evidence="10">
    <location>
        <begin position="143"/>
        <end position="169"/>
    </location>
</feature>
<dbReference type="PANTHER" id="PTHR24421:SF10">
    <property type="entry name" value="NITRATE_NITRITE SENSOR PROTEIN NARQ"/>
    <property type="match status" value="1"/>
</dbReference>
<dbReference type="PANTHER" id="PTHR24421">
    <property type="entry name" value="NITRATE/NITRITE SENSOR PROTEIN NARX-RELATED"/>
    <property type="match status" value="1"/>
</dbReference>
<dbReference type="Gene3D" id="1.20.5.1930">
    <property type="match status" value="1"/>
</dbReference>
<keyword evidence="10" id="KW-0472">Membrane</keyword>
<evidence type="ECO:0000256" key="5">
    <source>
        <dbReference type="ARBA" id="ARBA00022741"/>
    </source>
</evidence>
<keyword evidence="10" id="KW-1133">Transmembrane helix</keyword>
<keyword evidence="6 13" id="KW-0418">Kinase</keyword>
<evidence type="ECO:0000256" key="9">
    <source>
        <dbReference type="SAM" id="MobiDB-lite"/>
    </source>
</evidence>
<organism evidence="13 14">
    <name type="scientific">Streptomyces lacrimifluminis</name>
    <dbReference type="NCBI Taxonomy" id="1500077"/>
    <lineage>
        <taxon>Bacteria</taxon>
        <taxon>Bacillati</taxon>
        <taxon>Actinomycetota</taxon>
        <taxon>Actinomycetes</taxon>
        <taxon>Kitasatosporales</taxon>
        <taxon>Streptomycetaceae</taxon>
        <taxon>Streptomyces</taxon>
    </lineage>
</organism>
<gene>
    <name evidence="13" type="ORF">GCM10012282_28810</name>
</gene>
<dbReference type="GO" id="GO:0016020">
    <property type="term" value="C:membrane"/>
    <property type="evidence" value="ECO:0007669"/>
    <property type="project" value="InterPro"/>
</dbReference>
<dbReference type="AlphaFoldDB" id="A0A917NUR9"/>
<evidence type="ECO:0000256" key="3">
    <source>
        <dbReference type="ARBA" id="ARBA00022553"/>
    </source>
</evidence>
<evidence type="ECO:0000313" key="13">
    <source>
        <dbReference type="EMBL" id="GGJ30501.1"/>
    </source>
</evidence>
<keyword evidence="8" id="KW-0902">Two-component regulatory system</keyword>